<evidence type="ECO:0000256" key="2">
    <source>
        <dbReference type="ARBA" id="ARBA00022723"/>
    </source>
</evidence>
<proteinExistence type="inferred from homology"/>
<sequence length="364" mass="38439">MIIQASGAIIDGSLHGDLWIERSDGVISSINPGIHSKPDIFTDGVLIPGFIDIHCHGGGGHYFSSTSEDSIAAAINAHKRTGTTSLVASLVSESIDDLKAQIQRLVPFYTRGEIVGIHLEGPYLSHARCGAHEPSLLIDPTVAQLQELIELGQGAIKMITIAPELHGAQEAITYLASVGVFAAIGHTEGNHHDASTATDNGASIVTHFLNAMNKENAEGSIANFVINDPRLAVELIVDGHHLSFEKVQELFALIGDRILLVSDAMAAAGNGDGLYTIGALPVEVKDGVARLSSNQKLAGSTLTISQAFINLINHCGLSLKQAVHATSTRPARAFGLTDRGEIAIGMRAELLSYNSKNQSITVIN</sequence>
<comment type="similarity">
    <text evidence="1">Belongs to the metallo-dependent hydrolases superfamily. NagA family.</text>
</comment>
<accession>A0A094PZP2</accession>
<feature type="domain" description="Amidohydrolase-related" evidence="5">
    <location>
        <begin position="45"/>
        <end position="353"/>
    </location>
</feature>
<evidence type="ECO:0000256" key="4">
    <source>
        <dbReference type="ARBA" id="ARBA00023277"/>
    </source>
</evidence>
<evidence type="ECO:0000313" key="6">
    <source>
        <dbReference type="EMBL" id="KGA15249.1"/>
    </source>
</evidence>
<keyword evidence="3" id="KW-0378">Hydrolase</keyword>
<reference evidence="6" key="1">
    <citation type="submission" date="2014-05" db="EMBL/GenBank/DDBJ databases">
        <title>Key roles for freshwater Actinobacteria revealed by deep metagenomic sequencing.</title>
        <authorList>
            <person name="Ghai R."/>
            <person name="Mizuno C.M."/>
            <person name="Picazo A."/>
            <person name="Camacho A."/>
            <person name="Rodriguez-Valera F."/>
        </authorList>
    </citation>
    <scope>NUCLEOTIDE SEQUENCE</scope>
</reference>
<dbReference type="InterPro" id="IPR006680">
    <property type="entry name" value="Amidohydro-rel"/>
</dbReference>
<dbReference type="GO" id="GO:0008448">
    <property type="term" value="F:N-acetylglucosamine-6-phosphate deacetylase activity"/>
    <property type="evidence" value="ECO:0007669"/>
    <property type="project" value="InterPro"/>
</dbReference>
<name>A0A094PZP2_9ZZZZ</name>
<dbReference type="SUPFAM" id="SSF51556">
    <property type="entry name" value="Metallo-dependent hydrolases"/>
    <property type="match status" value="1"/>
</dbReference>
<dbReference type="InterPro" id="IPR003764">
    <property type="entry name" value="GlcNAc_6-P_deAcase"/>
</dbReference>
<protein>
    <recommendedName>
        <fullName evidence="5">Amidohydrolase-related domain-containing protein</fullName>
    </recommendedName>
</protein>
<dbReference type="InterPro" id="IPR032466">
    <property type="entry name" value="Metal_Hydrolase"/>
</dbReference>
<keyword evidence="4" id="KW-0119">Carbohydrate metabolism</keyword>
<evidence type="ECO:0000256" key="3">
    <source>
        <dbReference type="ARBA" id="ARBA00022801"/>
    </source>
</evidence>
<dbReference type="GO" id="GO:0006046">
    <property type="term" value="P:N-acetylglucosamine catabolic process"/>
    <property type="evidence" value="ECO:0007669"/>
    <property type="project" value="TreeGrafter"/>
</dbReference>
<dbReference type="Pfam" id="PF01979">
    <property type="entry name" value="Amidohydro_1"/>
    <property type="match status" value="1"/>
</dbReference>
<evidence type="ECO:0000259" key="5">
    <source>
        <dbReference type="Pfam" id="PF01979"/>
    </source>
</evidence>
<dbReference type="EMBL" id="JNSK01000101">
    <property type="protein sequence ID" value="KGA15249.1"/>
    <property type="molecule type" value="Genomic_DNA"/>
</dbReference>
<dbReference type="PANTHER" id="PTHR11113:SF14">
    <property type="entry name" value="N-ACETYLGLUCOSAMINE-6-PHOSPHATE DEACETYLASE"/>
    <property type="match status" value="1"/>
</dbReference>
<keyword evidence="2" id="KW-0479">Metal-binding</keyword>
<dbReference type="GO" id="GO:0046872">
    <property type="term" value="F:metal ion binding"/>
    <property type="evidence" value="ECO:0007669"/>
    <property type="project" value="UniProtKB-KW"/>
</dbReference>
<dbReference type="Gene3D" id="3.20.20.140">
    <property type="entry name" value="Metal-dependent hydrolases"/>
    <property type="match status" value="1"/>
</dbReference>
<dbReference type="PIRSF" id="PIRSF038994">
    <property type="entry name" value="NagA"/>
    <property type="match status" value="1"/>
</dbReference>
<dbReference type="InterPro" id="IPR011059">
    <property type="entry name" value="Metal-dep_hydrolase_composite"/>
</dbReference>
<evidence type="ECO:0000256" key="1">
    <source>
        <dbReference type="ARBA" id="ARBA00010716"/>
    </source>
</evidence>
<organism evidence="6">
    <name type="scientific">freshwater metagenome</name>
    <dbReference type="NCBI Taxonomy" id="449393"/>
    <lineage>
        <taxon>unclassified sequences</taxon>
        <taxon>metagenomes</taxon>
        <taxon>ecological metagenomes</taxon>
    </lineage>
</organism>
<dbReference type="PANTHER" id="PTHR11113">
    <property type="entry name" value="N-ACETYLGLUCOSAMINE-6-PHOSPHATE DEACETYLASE"/>
    <property type="match status" value="1"/>
</dbReference>
<comment type="caution">
    <text evidence="6">The sequence shown here is derived from an EMBL/GenBank/DDBJ whole genome shotgun (WGS) entry which is preliminary data.</text>
</comment>
<dbReference type="AlphaFoldDB" id="A0A094PZP2"/>
<dbReference type="Gene3D" id="2.30.40.10">
    <property type="entry name" value="Urease, subunit C, domain 1"/>
    <property type="match status" value="1"/>
</dbReference>
<gene>
    <name evidence="6" type="ORF">GM50_17650</name>
</gene>